<dbReference type="InterPro" id="IPR038727">
    <property type="entry name" value="NadR/Ttd14_AAA_dom"/>
</dbReference>
<dbReference type="Gene3D" id="3.40.50.300">
    <property type="entry name" value="P-loop containing nucleotide triphosphate hydrolases"/>
    <property type="match status" value="1"/>
</dbReference>
<evidence type="ECO:0000313" key="3">
    <source>
        <dbReference type="Proteomes" id="UP001499979"/>
    </source>
</evidence>
<dbReference type="Proteomes" id="UP001499979">
    <property type="component" value="Unassembled WGS sequence"/>
</dbReference>
<organism evidence="2 3">
    <name type="scientific">Nocardioides aquiterrae</name>
    <dbReference type="NCBI Taxonomy" id="203799"/>
    <lineage>
        <taxon>Bacteria</taxon>
        <taxon>Bacillati</taxon>
        <taxon>Actinomycetota</taxon>
        <taxon>Actinomycetes</taxon>
        <taxon>Propionibacteriales</taxon>
        <taxon>Nocardioidaceae</taxon>
        <taxon>Nocardioides</taxon>
    </lineage>
</organism>
<keyword evidence="3" id="KW-1185">Reference proteome</keyword>
<evidence type="ECO:0000259" key="1">
    <source>
        <dbReference type="Pfam" id="PF13521"/>
    </source>
</evidence>
<dbReference type="EMBL" id="BAAAJE010000002">
    <property type="protein sequence ID" value="GAA1129865.1"/>
    <property type="molecule type" value="Genomic_DNA"/>
</dbReference>
<evidence type="ECO:0000313" key="2">
    <source>
        <dbReference type="EMBL" id="GAA1129865.1"/>
    </source>
</evidence>
<sequence>MAECECDQPHVSRRVVLTGGPGAGKTAVLELVRRSLCRHVRILPESAGIVFGGGFPRDDDAECRRSAQRAIFHVQKELEATGDAHNPAIVLCDRGTVDGIAYWPGPPDDFWASTATTMDTELHRYDAVLHLRTPTADHGYNHQNPLRIETALRAADVDARILEAWQRHPHRHVIESTGDFLEKATRTLDLLREELPACCASHLDLNAAPTLPPI</sequence>
<dbReference type="InterPro" id="IPR053227">
    <property type="entry name" value="TRPL-trafficking_regulator"/>
</dbReference>
<dbReference type="InterPro" id="IPR027417">
    <property type="entry name" value="P-loop_NTPase"/>
</dbReference>
<dbReference type="SUPFAM" id="SSF52540">
    <property type="entry name" value="P-loop containing nucleoside triphosphate hydrolases"/>
    <property type="match status" value="1"/>
</dbReference>
<dbReference type="PANTHER" id="PTHR34932">
    <property type="entry name" value="TRPL TRANSLOCATION DEFECT PROTEIN 14"/>
    <property type="match status" value="1"/>
</dbReference>
<proteinExistence type="predicted"/>
<dbReference type="RefSeq" id="WP_343905724.1">
    <property type="nucleotide sequence ID" value="NZ_BAAAJE010000002.1"/>
</dbReference>
<feature type="domain" description="NadR/Ttd14 AAA" evidence="1">
    <location>
        <begin position="14"/>
        <end position="182"/>
    </location>
</feature>
<comment type="caution">
    <text evidence="2">The sequence shown here is derived from an EMBL/GenBank/DDBJ whole genome shotgun (WGS) entry which is preliminary data.</text>
</comment>
<name>A0ABN1U945_9ACTN</name>
<gene>
    <name evidence="2" type="ORF">GCM10009606_07170</name>
</gene>
<reference evidence="2 3" key="1">
    <citation type="journal article" date="2019" name="Int. J. Syst. Evol. Microbiol.">
        <title>The Global Catalogue of Microorganisms (GCM) 10K type strain sequencing project: providing services to taxonomists for standard genome sequencing and annotation.</title>
        <authorList>
            <consortium name="The Broad Institute Genomics Platform"/>
            <consortium name="The Broad Institute Genome Sequencing Center for Infectious Disease"/>
            <person name="Wu L."/>
            <person name="Ma J."/>
        </authorList>
    </citation>
    <scope>NUCLEOTIDE SEQUENCE [LARGE SCALE GENOMIC DNA]</scope>
    <source>
        <strain evidence="2 3">JCM 11813</strain>
    </source>
</reference>
<accession>A0ABN1U945</accession>
<dbReference type="Pfam" id="PF13521">
    <property type="entry name" value="AAA_28"/>
    <property type="match status" value="1"/>
</dbReference>
<protein>
    <recommendedName>
        <fullName evidence="1">NadR/Ttd14 AAA domain-containing protein</fullName>
    </recommendedName>
</protein>
<dbReference type="PANTHER" id="PTHR34932:SF1">
    <property type="entry name" value="TRPL TRANSLOCATION DEFECT PROTEIN 14"/>
    <property type="match status" value="1"/>
</dbReference>